<dbReference type="Gene3D" id="2.20.25.240">
    <property type="match status" value="1"/>
</dbReference>
<evidence type="ECO:0000256" key="2">
    <source>
        <dbReference type="ARBA" id="ARBA00022771"/>
    </source>
</evidence>
<dbReference type="eggNOG" id="ENOG502T719">
    <property type="taxonomic scope" value="Eukaryota"/>
</dbReference>
<dbReference type="Pfam" id="PF16064">
    <property type="entry name" value="DUF4806"/>
    <property type="match status" value="1"/>
</dbReference>
<dbReference type="PaxDb" id="7159-AAEL004611-PA"/>
<feature type="domain" description="FLYWCH-type" evidence="4">
    <location>
        <begin position="112"/>
        <end position="170"/>
    </location>
</feature>
<dbReference type="HOGENOM" id="CLU_036746_0_0_1"/>
<dbReference type="AlphaFoldDB" id="Q17CD2"/>
<keyword evidence="3" id="KW-0862">Zinc</keyword>
<keyword evidence="2" id="KW-0863">Zinc-finger</keyword>
<sequence>MPIILKKIKIKRAKPKSPLKPVPEMNIPSDSPTLVRANPDQLLKHDNNTISKDNIVKQLSNGHALVLLKRTRVKGFCVSCIRSMQDPDYKKKLNKIITYCSGCPGGKALFKIGNRNSLKLYYSGHFYTRSYTSEKSSKWVCDRKNMLKCKGRIRLNRDKTCVVLNANHNHPARDASAIGMLIDFTDADLSSMLQKDTFKVPVEEPVRISIIKTENKINKPYVALLYYFTIQKIMKLQKRIYYLKKVSSEFAQHGAENPVTPQIECLQHDLDVLTGNLPRIELHPSDATAAECKPCSVPGFEFPLTEQEDIERLEAEVRNDPYIRCQYVNFLLKKKPGLMNLVQFLPMVFSDEALISYNYHGSHASGKSKLSMKAYSIFSECFLEAFESEGLDMDSLSNQLITAIKQSRNRMRQRTFRAKKTLQRISGDKLSE</sequence>
<evidence type="ECO:0000259" key="5">
    <source>
        <dbReference type="Pfam" id="PF16064"/>
    </source>
</evidence>
<dbReference type="InterPro" id="IPR007588">
    <property type="entry name" value="Znf_FLYWCH"/>
</dbReference>
<reference evidence="6" key="1">
    <citation type="submission" date="2005-10" db="EMBL/GenBank/DDBJ databases">
        <authorList>
            <person name="Loftus B.J."/>
            <person name="Nene V.M."/>
            <person name="Hannick L.I."/>
            <person name="Bidwell S."/>
            <person name="Haas B."/>
            <person name="Amedeo P."/>
            <person name="Orvis J."/>
            <person name="Wortman J.R."/>
            <person name="White O.R."/>
            <person name="Salzberg S."/>
            <person name="Shumway M."/>
            <person name="Koo H."/>
            <person name="Zhao Y."/>
            <person name="Holmes M."/>
            <person name="Miller J."/>
            <person name="Schatz M."/>
            <person name="Pop M."/>
            <person name="Pai G."/>
            <person name="Utterback T."/>
            <person name="Rogers Y.-H."/>
            <person name="Kravitz S."/>
            <person name="Fraser C.M."/>
        </authorList>
    </citation>
    <scope>NUCLEOTIDE SEQUENCE</scope>
    <source>
        <strain evidence="6">Liverpool</strain>
    </source>
</reference>
<feature type="domain" description="DUF4806" evidence="5">
    <location>
        <begin position="296"/>
        <end position="385"/>
    </location>
</feature>
<gene>
    <name evidence="6" type="ORF">AaeL_AAEL004611</name>
</gene>
<organism evidence="6 7">
    <name type="scientific">Aedes aegypti</name>
    <name type="common">Yellowfever mosquito</name>
    <name type="synonym">Culex aegypti</name>
    <dbReference type="NCBI Taxonomy" id="7159"/>
    <lineage>
        <taxon>Eukaryota</taxon>
        <taxon>Metazoa</taxon>
        <taxon>Ecdysozoa</taxon>
        <taxon>Arthropoda</taxon>
        <taxon>Hexapoda</taxon>
        <taxon>Insecta</taxon>
        <taxon>Pterygota</taxon>
        <taxon>Neoptera</taxon>
        <taxon>Endopterygota</taxon>
        <taxon>Diptera</taxon>
        <taxon>Nematocera</taxon>
        <taxon>Culicoidea</taxon>
        <taxon>Culicidae</taxon>
        <taxon>Culicinae</taxon>
        <taxon>Aedini</taxon>
        <taxon>Aedes</taxon>
        <taxon>Stegomyia</taxon>
    </lineage>
</organism>
<dbReference type="EMBL" id="CH477310">
    <property type="protein sequence ID" value="EAT43943.1"/>
    <property type="molecule type" value="Genomic_DNA"/>
</dbReference>
<dbReference type="VEuPathDB" id="VectorBase:AAEL010576"/>
<reference evidence="6" key="3">
    <citation type="submission" date="2012-09" db="EMBL/GenBank/DDBJ databases">
        <authorList>
            <consortium name="VectorBase"/>
        </authorList>
    </citation>
    <scope>NUCLEOTIDE SEQUENCE</scope>
    <source>
        <strain evidence="6">Liverpool</strain>
    </source>
</reference>
<reference evidence="6" key="2">
    <citation type="journal article" date="2007" name="Science">
        <title>Genome sequence of Aedes aegypti, a major arbovirus vector.</title>
        <authorList>
            <person name="Nene V."/>
            <person name="Wortman J.R."/>
            <person name="Lawson D."/>
            <person name="Haas B."/>
            <person name="Kodira C."/>
            <person name="Tu Z.J."/>
            <person name="Loftus B."/>
            <person name="Xi Z."/>
            <person name="Megy K."/>
            <person name="Grabherr M."/>
            <person name="Ren Q."/>
            <person name="Zdobnov E.M."/>
            <person name="Lobo N.F."/>
            <person name="Campbell K.S."/>
            <person name="Brown S.E."/>
            <person name="Bonaldo M.F."/>
            <person name="Zhu J."/>
            <person name="Sinkins S.P."/>
            <person name="Hogenkamp D.G."/>
            <person name="Amedeo P."/>
            <person name="Arensburger P."/>
            <person name="Atkinson P.W."/>
            <person name="Bidwell S."/>
            <person name="Biedler J."/>
            <person name="Birney E."/>
            <person name="Bruggner R.V."/>
            <person name="Costas J."/>
            <person name="Coy M.R."/>
            <person name="Crabtree J."/>
            <person name="Crawford M."/>
            <person name="Debruyn B."/>
            <person name="Decaprio D."/>
            <person name="Eiglmeier K."/>
            <person name="Eisenstadt E."/>
            <person name="El-Dorry H."/>
            <person name="Gelbart W.M."/>
            <person name="Gomes S.L."/>
            <person name="Hammond M."/>
            <person name="Hannick L.I."/>
            <person name="Hogan J.R."/>
            <person name="Holmes M.H."/>
            <person name="Jaffe D."/>
            <person name="Johnston J.S."/>
            <person name="Kennedy R.C."/>
            <person name="Koo H."/>
            <person name="Kravitz S."/>
            <person name="Kriventseva E.V."/>
            <person name="Kulp D."/>
            <person name="Labutti K."/>
            <person name="Lee E."/>
            <person name="Li S."/>
            <person name="Lovin D.D."/>
            <person name="Mao C."/>
            <person name="Mauceli E."/>
            <person name="Menck C.F."/>
            <person name="Miller J.R."/>
            <person name="Montgomery P."/>
            <person name="Mori A."/>
            <person name="Nascimento A.L."/>
            <person name="Naveira H.F."/>
            <person name="Nusbaum C."/>
            <person name="O'leary S."/>
            <person name="Orvis J."/>
            <person name="Pertea M."/>
            <person name="Quesneville H."/>
            <person name="Reidenbach K.R."/>
            <person name="Rogers Y.H."/>
            <person name="Roth C.W."/>
            <person name="Schneider J.R."/>
            <person name="Schatz M."/>
            <person name="Shumway M."/>
            <person name="Stanke M."/>
            <person name="Stinson E.O."/>
            <person name="Tubio J.M."/>
            <person name="Vanzee J.P."/>
            <person name="Verjovski-Almeida S."/>
            <person name="Werner D."/>
            <person name="White O."/>
            <person name="Wyder S."/>
            <person name="Zeng Q."/>
            <person name="Zhao Q."/>
            <person name="Zhao Y."/>
            <person name="Hill C.A."/>
            <person name="Raikhel A.S."/>
            <person name="Soares M.B."/>
            <person name="Knudson D.L."/>
            <person name="Lee N.H."/>
            <person name="Galagan J."/>
            <person name="Salzberg S.L."/>
            <person name="Paulsen I.T."/>
            <person name="Dimopoulos G."/>
            <person name="Collins F.H."/>
            <person name="Birren B."/>
            <person name="Fraser-Liggett C.M."/>
            <person name="Severson D.W."/>
        </authorList>
    </citation>
    <scope>NUCLEOTIDE SEQUENCE [LARGE SCALE GENOMIC DNA]</scope>
    <source>
        <strain evidence="6">Liverpool</strain>
    </source>
</reference>
<name>Q17CD2_AEDAE</name>
<proteinExistence type="predicted"/>
<protein>
    <submittedName>
        <fullName evidence="6">AAEL004611-PA</fullName>
    </submittedName>
</protein>
<dbReference type="OMA" id="YSIFSEC"/>
<evidence type="ECO:0000313" key="6">
    <source>
        <dbReference type="EMBL" id="EAT43943.1"/>
    </source>
</evidence>
<dbReference type="GO" id="GO:0008270">
    <property type="term" value="F:zinc ion binding"/>
    <property type="evidence" value="ECO:0007669"/>
    <property type="project" value="UniProtKB-KW"/>
</dbReference>
<accession>Q17CD2</accession>
<dbReference type="InterPro" id="IPR032071">
    <property type="entry name" value="DUF4806"/>
</dbReference>
<dbReference type="PhylomeDB" id="Q17CD2"/>
<evidence type="ECO:0000256" key="1">
    <source>
        <dbReference type="ARBA" id="ARBA00022723"/>
    </source>
</evidence>
<evidence type="ECO:0000313" key="7">
    <source>
        <dbReference type="Proteomes" id="UP000682892"/>
    </source>
</evidence>
<evidence type="ECO:0000259" key="4">
    <source>
        <dbReference type="Pfam" id="PF04500"/>
    </source>
</evidence>
<dbReference type="Proteomes" id="UP000682892">
    <property type="component" value="Chromosome 1"/>
</dbReference>
<dbReference type="Pfam" id="PF04500">
    <property type="entry name" value="FLYWCH"/>
    <property type="match status" value="1"/>
</dbReference>
<keyword evidence="1" id="KW-0479">Metal-binding</keyword>
<evidence type="ECO:0000256" key="3">
    <source>
        <dbReference type="ARBA" id="ARBA00022833"/>
    </source>
</evidence>